<proteinExistence type="predicted"/>
<dbReference type="EMBL" id="BSUN01000001">
    <property type="protein sequence ID" value="GMA35751.1"/>
    <property type="molecule type" value="Genomic_DNA"/>
</dbReference>
<evidence type="ECO:0008006" key="3">
    <source>
        <dbReference type="Google" id="ProtNLM"/>
    </source>
</evidence>
<reference evidence="2" key="1">
    <citation type="journal article" date="2019" name="Int. J. Syst. Evol. Microbiol.">
        <title>The Global Catalogue of Microorganisms (GCM) 10K type strain sequencing project: providing services to taxonomists for standard genome sequencing and annotation.</title>
        <authorList>
            <consortium name="The Broad Institute Genomics Platform"/>
            <consortium name="The Broad Institute Genome Sequencing Center for Infectious Disease"/>
            <person name="Wu L."/>
            <person name="Ma J."/>
        </authorList>
    </citation>
    <scope>NUCLEOTIDE SEQUENCE [LARGE SCALE GENOMIC DNA]</scope>
    <source>
        <strain evidence="2">NBRC 112299</strain>
    </source>
</reference>
<gene>
    <name evidence="1" type="ORF">GCM10025876_19550</name>
</gene>
<protein>
    <recommendedName>
        <fullName evidence="3">Secreted protein</fullName>
    </recommendedName>
</protein>
<sequence>MSTRTWWANVRAVPAWTLGGVIRLYQATISPLTGPTCKYYPSLFTLRTHRSAPPRCAARWNFGSVAGAAMQPLE</sequence>
<name>A0ABQ6IEB1_9MICO</name>
<evidence type="ECO:0000313" key="1">
    <source>
        <dbReference type="EMBL" id="GMA35751.1"/>
    </source>
</evidence>
<comment type="caution">
    <text evidence="1">The sequence shown here is derived from an EMBL/GenBank/DDBJ whole genome shotgun (WGS) entry which is preliminary data.</text>
</comment>
<keyword evidence="2" id="KW-1185">Reference proteome</keyword>
<dbReference type="Proteomes" id="UP001157125">
    <property type="component" value="Unassembled WGS sequence"/>
</dbReference>
<organism evidence="1 2">
    <name type="scientific">Demequina litorisediminis</name>
    <dbReference type="NCBI Taxonomy" id="1849022"/>
    <lineage>
        <taxon>Bacteria</taxon>
        <taxon>Bacillati</taxon>
        <taxon>Actinomycetota</taxon>
        <taxon>Actinomycetes</taxon>
        <taxon>Micrococcales</taxon>
        <taxon>Demequinaceae</taxon>
        <taxon>Demequina</taxon>
    </lineage>
</organism>
<evidence type="ECO:0000313" key="2">
    <source>
        <dbReference type="Proteomes" id="UP001157125"/>
    </source>
</evidence>
<accession>A0ABQ6IEB1</accession>